<dbReference type="EMBL" id="WUMU01000017">
    <property type="protein sequence ID" value="MXN19149.1"/>
    <property type="molecule type" value="Genomic_DNA"/>
</dbReference>
<comment type="caution">
    <text evidence="1">The sequence shown here is derived from an EMBL/GenBank/DDBJ whole genome shotgun (WGS) entry which is preliminary data.</text>
</comment>
<dbReference type="InterPro" id="IPR009872">
    <property type="entry name" value="DUF1427"/>
</dbReference>
<gene>
    <name evidence="1" type="ORF">GR170_15000</name>
</gene>
<dbReference type="AlphaFoldDB" id="A0A6L7G5H8"/>
<reference evidence="1 2" key="1">
    <citation type="submission" date="2019-12" db="EMBL/GenBank/DDBJ databases">
        <authorList>
            <person name="Li M."/>
        </authorList>
    </citation>
    <scope>NUCLEOTIDE SEQUENCE [LARGE SCALE GENOMIC DNA]</scope>
    <source>
        <strain evidence="1 2">GBMRC 2024</strain>
    </source>
</reference>
<organism evidence="1 2">
    <name type="scientific">Pseudooceanicola albus</name>
    <dbReference type="NCBI Taxonomy" id="2692189"/>
    <lineage>
        <taxon>Bacteria</taxon>
        <taxon>Pseudomonadati</taxon>
        <taxon>Pseudomonadota</taxon>
        <taxon>Alphaproteobacteria</taxon>
        <taxon>Rhodobacterales</taxon>
        <taxon>Paracoccaceae</taxon>
        <taxon>Pseudooceanicola</taxon>
    </lineage>
</organism>
<dbReference type="InterPro" id="IPR020017">
    <property type="entry name" value="XapX_domain"/>
</dbReference>
<protein>
    <submittedName>
        <fullName evidence="1">DUF1427 family protein</fullName>
    </submittedName>
</protein>
<accession>A0A6L7G5H8</accession>
<dbReference type="NCBIfam" id="TIGR03510">
    <property type="entry name" value="XapX"/>
    <property type="match status" value="1"/>
</dbReference>
<evidence type="ECO:0000313" key="2">
    <source>
        <dbReference type="Proteomes" id="UP000477911"/>
    </source>
</evidence>
<dbReference type="Proteomes" id="UP000477911">
    <property type="component" value="Unassembled WGS sequence"/>
</dbReference>
<sequence>MRIYLISLATGLLVGVLYSLLSVRSPAPPVIALVGLLGILIGEQSIPLLRHCLQGGTADAAWIRTQCLPHLFGRLPQGDAPPAAPDRD</sequence>
<name>A0A6L7G5H8_9RHOB</name>
<evidence type="ECO:0000313" key="1">
    <source>
        <dbReference type="EMBL" id="MXN19149.1"/>
    </source>
</evidence>
<proteinExistence type="predicted"/>
<dbReference type="Pfam" id="PF07235">
    <property type="entry name" value="DUF1427"/>
    <property type="match status" value="1"/>
</dbReference>
<dbReference type="RefSeq" id="WP_160895279.1">
    <property type="nucleotide sequence ID" value="NZ_WUMU01000017.1"/>
</dbReference>
<keyword evidence="2" id="KW-1185">Reference proteome</keyword>